<feature type="domain" description="Alpha/beta hydrolase fold-3" evidence="2">
    <location>
        <begin position="80"/>
        <end position="215"/>
    </location>
</feature>
<evidence type="ECO:0000256" key="1">
    <source>
        <dbReference type="ARBA" id="ARBA00022801"/>
    </source>
</evidence>
<dbReference type="SUPFAM" id="SSF53474">
    <property type="entry name" value="alpha/beta-Hydrolases"/>
    <property type="match status" value="1"/>
</dbReference>
<dbReference type="EMBL" id="LPZR01000213">
    <property type="protein sequence ID" value="KYO49905.1"/>
    <property type="molecule type" value="Genomic_DNA"/>
</dbReference>
<dbReference type="GeneID" id="97240493"/>
<sequence length="295" mass="31249">MTDFESRPAIDAEREYNARAAVPDHARIFARWAAEAAAARQDFERAGLLRRGLVYGRRADQLLDLILPPSRTGAGPVPLMVFFHGGYWQAMGRDDFTHLARPYVARGAAVAVVDYTLCPATTVAGITAEAREAVLLLWRLAPVLGIDRSRIVVTGHSAGGQIVGQLAATPWQAYAPEIEGSPIAGGVAISGVFDLEPLIGTTINARLGLTPATARAASPHFAVPGPDTRLVLAVGGDESAEFHRQSRDFARRWSAAGARITTVDLPGRHHMSAVEALGEDGHPLAGATLALMGIG</sequence>
<dbReference type="PANTHER" id="PTHR48081:SF33">
    <property type="entry name" value="KYNURENINE FORMAMIDASE"/>
    <property type="match status" value="1"/>
</dbReference>
<reference evidence="3 4" key="1">
    <citation type="submission" date="2015-12" db="EMBL/GenBank/DDBJ databases">
        <title>Genome sequence of Tistrella mobilis MCCC 1A02139.</title>
        <authorList>
            <person name="Lu L."/>
            <person name="Lai Q."/>
            <person name="Shao Z."/>
            <person name="Qian P."/>
        </authorList>
    </citation>
    <scope>NUCLEOTIDE SEQUENCE [LARGE SCALE GENOMIC DNA]</scope>
    <source>
        <strain evidence="3 4">MCCC 1A02139</strain>
    </source>
</reference>
<organism evidence="3 4">
    <name type="scientific">Tistrella mobilis</name>
    <dbReference type="NCBI Taxonomy" id="171437"/>
    <lineage>
        <taxon>Bacteria</taxon>
        <taxon>Pseudomonadati</taxon>
        <taxon>Pseudomonadota</taxon>
        <taxon>Alphaproteobacteria</taxon>
        <taxon>Geminicoccales</taxon>
        <taxon>Geminicoccaceae</taxon>
        <taxon>Tistrella</taxon>
    </lineage>
</organism>
<evidence type="ECO:0000313" key="3">
    <source>
        <dbReference type="EMBL" id="KYO49905.1"/>
    </source>
</evidence>
<name>A0A161QYW6_9PROT</name>
<dbReference type="Proteomes" id="UP000075787">
    <property type="component" value="Unassembled WGS sequence"/>
</dbReference>
<comment type="caution">
    <text evidence="3">The sequence shown here is derived from an EMBL/GenBank/DDBJ whole genome shotgun (WGS) entry which is preliminary data.</text>
</comment>
<dbReference type="Gene3D" id="3.40.50.1820">
    <property type="entry name" value="alpha/beta hydrolase"/>
    <property type="match status" value="1"/>
</dbReference>
<dbReference type="Pfam" id="PF07859">
    <property type="entry name" value="Abhydrolase_3"/>
    <property type="match status" value="1"/>
</dbReference>
<accession>A0A161QYW6</accession>
<dbReference type="GO" id="GO:0016787">
    <property type="term" value="F:hydrolase activity"/>
    <property type="evidence" value="ECO:0007669"/>
    <property type="project" value="UniProtKB-KW"/>
</dbReference>
<evidence type="ECO:0000259" key="2">
    <source>
        <dbReference type="Pfam" id="PF07859"/>
    </source>
</evidence>
<dbReference type="AlphaFoldDB" id="A0A161QYW6"/>
<keyword evidence="1" id="KW-0378">Hydrolase</keyword>
<dbReference type="InterPro" id="IPR013094">
    <property type="entry name" value="AB_hydrolase_3"/>
</dbReference>
<dbReference type="OrthoDB" id="9771666at2"/>
<dbReference type="PANTHER" id="PTHR48081">
    <property type="entry name" value="AB HYDROLASE SUPERFAMILY PROTEIN C4A8.06C"/>
    <property type="match status" value="1"/>
</dbReference>
<dbReference type="InterPro" id="IPR029058">
    <property type="entry name" value="AB_hydrolase_fold"/>
</dbReference>
<proteinExistence type="predicted"/>
<evidence type="ECO:0000313" key="4">
    <source>
        <dbReference type="Proteomes" id="UP000075787"/>
    </source>
</evidence>
<protein>
    <recommendedName>
        <fullName evidence="2">Alpha/beta hydrolase fold-3 domain-containing protein</fullName>
    </recommendedName>
</protein>
<gene>
    <name evidence="3" type="ORF">AUP44_15340</name>
</gene>
<dbReference type="RefSeq" id="WP_062769364.1">
    <property type="nucleotide sequence ID" value="NZ_CP121027.1"/>
</dbReference>
<dbReference type="InterPro" id="IPR050300">
    <property type="entry name" value="GDXG_lipolytic_enzyme"/>
</dbReference>